<sequence>MARLLIVLGIAAVVFWVFSIVDCAVQAPTRHRGVSKGAWIAIVVLIPVLGGLLWFVLGRARREPAGRVVAPDDDPSFLGTLHGVSDQDERIRQLEEELARLDAEDDDLDARGDDEGQDPDGLGPEGGSRGGAR</sequence>
<keyword evidence="3 7" id="KW-0812">Transmembrane</keyword>
<feature type="region of interest" description="Disordered" evidence="6">
    <location>
        <begin position="101"/>
        <end position="133"/>
    </location>
</feature>
<gene>
    <name evidence="9" type="ORF">GCM10022202_13690</name>
</gene>
<evidence type="ECO:0000313" key="9">
    <source>
        <dbReference type="EMBL" id="GAA3654815.1"/>
    </source>
</evidence>
<evidence type="ECO:0000256" key="6">
    <source>
        <dbReference type="SAM" id="MobiDB-lite"/>
    </source>
</evidence>
<proteinExistence type="predicted"/>
<feature type="domain" description="Cardiolipin synthase N-terminal" evidence="8">
    <location>
        <begin position="14"/>
        <end position="59"/>
    </location>
</feature>
<feature type="transmembrane region" description="Helical" evidence="7">
    <location>
        <begin position="39"/>
        <end position="57"/>
    </location>
</feature>
<keyword evidence="4 7" id="KW-1133">Transmembrane helix</keyword>
<dbReference type="Proteomes" id="UP001410795">
    <property type="component" value="Unassembled WGS sequence"/>
</dbReference>
<evidence type="ECO:0000256" key="3">
    <source>
        <dbReference type="ARBA" id="ARBA00022692"/>
    </source>
</evidence>
<accession>A0ABP7BCZ2</accession>
<protein>
    <recommendedName>
        <fullName evidence="8">Cardiolipin synthase N-terminal domain-containing protein</fullName>
    </recommendedName>
</protein>
<evidence type="ECO:0000256" key="4">
    <source>
        <dbReference type="ARBA" id="ARBA00022989"/>
    </source>
</evidence>
<evidence type="ECO:0000256" key="7">
    <source>
        <dbReference type="SAM" id="Phobius"/>
    </source>
</evidence>
<keyword evidence="5 7" id="KW-0472">Membrane</keyword>
<dbReference type="EMBL" id="BAAAYV010000005">
    <property type="protein sequence ID" value="GAA3654815.1"/>
    <property type="molecule type" value="Genomic_DNA"/>
</dbReference>
<dbReference type="Pfam" id="PF13396">
    <property type="entry name" value="PLDc_N"/>
    <property type="match status" value="1"/>
</dbReference>
<reference evidence="10" key="1">
    <citation type="journal article" date="2019" name="Int. J. Syst. Evol. Microbiol.">
        <title>The Global Catalogue of Microorganisms (GCM) 10K type strain sequencing project: providing services to taxonomists for standard genome sequencing and annotation.</title>
        <authorList>
            <consortium name="The Broad Institute Genomics Platform"/>
            <consortium name="The Broad Institute Genome Sequencing Center for Infectious Disease"/>
            <person name="Wu L."/>
            <person name="Ma J."/>
        </authorList>
    </citation>
    <scope>NUCLEOTIDE SEQUENCE [LARGE SCALE GENOMIC DNA]</scope>
    <source>
        <strain evidence="10">JCM 16546</strain>
    </source>
</reference>
<comment type="subcellular location">
    <subcellularLocation>
        <location evidence="1">Cell membrane</location>
        <topology evidence="1">Multi-pass membrane protein</topology>
    </subcellularLocation>
</comment>
<name>A0ABP7BCZ2_9MICO</name>
<keyword evidence="2" id="KW-1003">Cell membrane</keyword>
<keyword evidence="10" id="KW-1185">Reference proteome</keyword>
<dbReference type="RefSeq" id="WP_221854912.1">
    <property type="nucleotide sequence ID" value="NZ_BAAAYV010000005.1"/>
</dbReference>
<evidence type="ECO:0000313" key="10">
    <source>
        <dbReference type="Proteomes" id="UP001410795"/>
    </source>
</evidence>
<evidence type="ECO:0000256" key="2">
    <source>
        <dbReference type="ARBA" id="ARBA00022475"/>
    </source>
</evidence>
<dbReference type="InterPro" id="IPR027379">
    <property type="entry name" value="CLS_N"/>
</dbReference>
<comment type="caution">
    <text evidence="9">The sequence shown here is derived from an EMBL/GenBank/DDBJ whole genome shotgun (WGS) entry which is preliminary data.</text>
</comment>
<evidence type="ECO:0000256" key="5">
    <source>
        <dbReference type="ARBA" id="ARBA00023136"/>
    </source>
</evidence>
<organism evidence="9 10">
    <name type="scientific">Microbacterium marinilacus</name>
    <dbReference type="NCBI Taxonomy" id="415209"/>
    <lineage>
        <taxon>Bacteria</taxon>
        <taxon>Bacillati</taxon>
        <taxon>Actinomycetota</taxon>
        <taxon>Actinomycetes</taxon>
        <taxon>Micrococcales</taxon>
        <taxon>Microbacteriaceae</taxon>
        <taxon>Microbacterium</taxon>
    </lineage>
</organism>
<feature type="compositionally biased region" description="Gly residues" evidence="6">
    <location>
        <begin position="123"/>
        <end position="133"/>
    </location>
</feature>
<evidence type="ECO:0000256" key="1">
    <source>
        <dbReference type="ARBA" id="ARBA00004651"/>
    </source>
</evidence>
<evidence type="ECO:0000259" key="8">
    <source>
        <dbReference type="Pfam" id="PF13396"/>
    </source>
</evidence>